<comment type="function">
    <text evidence="1 9">May be involved in recombinational repair of damaged DNA.</text>
</comment>
<evidence type="ECO:0000256" key="7">
    <source>
        <dbReference type="ARBA" id="ARBA00023204"/>
    </source>
</evidence>
<proteinExistence type="inferred from homology"/>
<gene>
    <name evidence="12" type="ORF">CLV25_10149</name>
</gene>
<keyword evidence="7 9" id="KW-0234">DNA repair</keyword>
<dbReference type="GO" id="GO:0006310">
    <property type="term" value="P:DNA recombination"/>
    <property type="evidence" value="ECO:0007669"/>
    <property type="project" value="InterPro"/>
</dbReference>
<evidence type="ECO:0000256" key="8">
    <source>
        <dbReference type="ARBA" id="ARBA00033408"/>
    </source>
</evidence>
<protein>
    <recommendedName>
        <fullName evidence="3 9">DNA repair protein RecN</fullName>
    </recommendedName>
    <alternativeName>
        <fullName evidence="8 9">Recombination protein N</fullName>
    </alternativeName>
</protein>
<dbReference type="CDD" id="cd03241">
    <property type="entry name" value="ABC_RecN"/>
    <property type="match status" value="1"/>
</dbReference>
<evidence type="ECO:0000256" key="1">
    <source>
        <dbReference type="ARBA" id="ARBA00003618"/>
    </source>
</evidence>
<evidence type="ECO:0000313" key="13">
    <source>
        <dbReference type="Proteomes" id="UP000294830"/>
    </source>
</evidence>
<dbReference type="AlphaFoldDB" id="A0A4V2RQU3"/>
<dbReference type="GO" id="GO:0005524">
    <property type="term" value="F:ATP binding"/>
    <property type="evidence" value="ECO:0007669"/>
    <property type="project" value="UniProtKB-KW"/>
</dbReference>
<evidence type="ECO:0000259" key="11">
    <source>
        <dbReference type="Pfam" id="PF02463"/>
    </source>
</evidence>
<dbReference type="InterPro" id="IPR027417">
    <property type="entry name" value="P-loop_NTPase"/>
</dbReference>
<dbReference type="InterPro" id="IPR004604">
    <property type="entry name" value="DNA_recomb/repair_RecN"/>
</dbReference>
<name>A0A4V2RQU3_9BACT</name>
<comment type="similarity">
    <text evidence="2 9">Belongs to the RecN family.</text>
</comment>
<dbReference type="NCBIfam" id="TIGR00634">
    <property type="entry name" value="recN"/>
    <property type="match status" value="1"/>
</dbReference>
<keyword evidence="4" id="KW-0547">Nucleotide-binding</keyword>
<evidence type="ECO:0000313" key="12">
    <source>
        <dbReference type="EMBL" id="TCN72831.1"/>
    </source>
</evidence>
<reference evidence="12 13" key="1">
    <citation type="submission" date="2019-03" db="EMBL/GenBank/DDBJ databases">
        <title>Genomic Encyclopedia of Archaeal and Bacterial Type Strains, Phase II (KMG-II): from individual species to whole genera.</title>
        <authorList>
            <person name="Goeker M."/>
        </authorList>
    </citation>
    <scope>NUCLEOTIDE SEQUENCE [LARGE SCALE GENOMIC DNA]</scope>
    <source>
        <strain evidence="12 13">RL-C</strain>
    </source>
</reference>
<evidence type="ECO:0000256" key="5">
    <source>
        <dbReference type="ARBA" id="ARBA00022763"/>
    </source>
</evidence>
<evidence type="ECO:0000256" key="9">
    <source>
        <dbReference type="PIRNR" id="PIRNR003128"/>
    </source>
</evidence>
<keyword evidence="13" id="KW-1185">Reference proteome</keyword>
<keyword evidence="6" id="KW-0067">ATP-binding</keyword>
<evidence type="ECO:0000256" key="10">
    <source>
        <dbReference type="SAM" id="Coils"/>
    </source>
</evidence>
<dbReference type="SUPFAM" id="SSF52540">
    <property type="entry name" value="P-loop containing nucleoside triphosphate hydrolases"/>
    <property type="match status" value="2"/>
</dbReference>
<sequence length="550" mass="62030">MLQSLSVENYALIDKLNIEFKQGLNIITGETGAGKSILLGALGLILGQRADISTLKNPEKNCIVEGTFNIEKMNLALFFEENDIEYEKQAVVRRLITPSGKSRAYINDTPVNLSTLRDLGLMLIDIHSQHETLLLSNQDFQLNVLDVAAGCNTLLSKYQQTFASYKKENSKLQELVEEQKKSSADFDYYTFQHQQLVDAKLTEGEQEALEEEEKELSNAEAIKVELQFCNEAISESDMAIIHSLKSCQQSLKRIKDVFHKSQSILERLDSVTIELKDISDEIEGINEKIEVNPDRLQQIKERLDLLYTLQQKHRVSSIAELISLRNELESKLSRISNFEDQIEKQRILTEELHAQAKELAYQLSDKRKNITEHIHTHIEHLLSELGMPHAKVQVEIIETELTRTGIDRVELLFSANKLLPLQNVSKVASGGEMSRLMLSIKTLLAKKGDLPTIIFDEIDTGVSGEVADKMGTIIKEVSQNIQVINITHLPQIASKGDYHFFVYKESGDAATSTQIRQLDEQERITEIAKMLSGKSLTEAAIQNAKALLKS</sequence>
<dbReference type="InterPro" id="IPR003395">
    <property type="entry name" value="RecF/RecN/SMC_N"/>
</dbReference>
<dbReference type="Proteomes" id="UP000294830">
    <property type="component" value="Unassembled WGS sequence"/>
</dbReference>
<organism evidence="12 13">
    <name type="scientific">Acetobacteroides hydrogenigenes</name>
    <dbReference type="NCBI Taxonomy" id="979970"/>
    <lineage>
        <taxon>Bacteria</taxon>
        <taxon>Pseudomonadati</taxon>
        <taxon>Bacteroidota</taxon>
        <taxon>Bacteroidia</taxon>
        <taxon>Bacteroidales</taxon>
        <taxon>Rikenellaceae</taxon>
        <taxon>Acetobacteroides</taxon>
    </lineage>
</organism>
<evidence type="ECO:0000256" key="6">
    <source>
        <dbReference type="ARBA" id="ARBA00022840"/>
    </source>
</evidence>
<evidence type="ECO:0000256" key="4">
    <source>
        <dbReference type="ARBA" id="ARBA00022741"/>
    </source>
</evidence>
<accession>A0A4V2RQU3</accession>
<feature type="coiled-coil region" evidence="10">
    <location>
        <begin position="155"/>
        <end position="222"/>
    </location>
</feature>
<dbReference type="GO" id="GO:0009432">
    <property type="term" value="P:SOS response"/>
    <property type="evidence" value="ECO:0007669"/>
    <property type="project" value="TreeGrafter"/>
</dbReference>
<dbReference type="GO" id="GO:0043590">
    <property type="term" value="C:bacterial nucleoid"/>
    <property type="evidence" value="ECO:0007669"/>
    <property type="project" value="TreeGrafter"/>
</dbReference>
<dbReference type="NCBIfam" id="NF008121">
    <property type="entry name" value="PRK10869.1"/>
    <property type="match status" value="1"/>
</dbReference>
<comment type="caution">
    <text evidence="12">The sequence shown here is derived from an EMBL/GenBank/DDBJ whole genome shotgun (WGS) entry which is preliminary data.</text>
</comment>
<dbReference type="GO" id="GO:0006281">
    <property type="term" value="P:DNA repair"/>
    <property type="evidence" value="ECO:0007669"/>
    <property type="project" value="UniProtKB-KW"/>
</dbReference>
<dbReference type="PANTHER" id="PTHR11059:SF0">
    <property type="entry name" value="DNA REPAIR PROTEIN RECN"/>
    <property type="match status" value="1"/>
</dbReference>
<evidence type="ECO:0000256" key="3">
    <source>
        <dbReference type="ARBA" id="ARBA00021315"/>
    </source>
</evidence>
<keyword evidence="10" id="KW-0175">Coiled coil</keyword>
<evidence type="ECO:0000256" key="2">
    <source>
        <dbReference type="ARBA" id="ARBA00009441"/>
    </source>
</evidence>
<dbReference type="Pfam" id="PF02463">
    <property type="entry name" value="SMC_N"/>
    <property type="match status" value="1"/>
</dbReference>
<keyword evidence="5 9" id="KW-0227">DNA damage</keyword>
<dbReference type="OrthoDB" id="9806954at2"/>
<dbReference type="PANTHER" id="PTHR11059">
    <property type="entry name" value="DNA REPAIR PROTEIN RECN"/>
    <property type="match status" value="1"/>
</dbReference>
<feature type="domain" description="RecF/RecN/SMC N-terminal" evidence="11">
    <location>
        <begin position="2"/>
        <end position="505"/>
    </location>
</feature>
<dbReference type="EMBL" id="SLWB01000001">
    <property type="protein sequence ID" value="TCN72831.1"/>
    <property type="molecule type" value="Genomic_DNA"/>
</dbReference>
<dbReference type="RefSeq" id="WP_131837622.1">
    <property type="nucleotide sequence ID" value="NZ_SLWB01000001.1"/>
</dbReference>
<dbReference type="PIRSF" id="PIRSF003128">
    <property type="entry name" value="RecN"/>
    <property type="match status" value="1"/>
</dbReference>
<dbReference type="Gene3D" id="3.40.50.300">
    <property type="entry name" value="P-loop containing nucleotide triphosphate hydrolases"/>
    <property type="match status" value="2"/>
</dbReference>